<dbReference type="CDD" id="cd00433">
    <property type="entry name" value="Peptidase_M17"/>
    <property type="match status" value="1"/>
</dbReference>
<evidence type="ECO:0000256" key="1">
    <source>
        <dbReference type="ARBA" id="ARBA00000135"/>
    </source>
</evidence>
<dbReference type="InterPro" id="IPR011356">
    <property type="entry name" value="Leucine_aapep/pepB"/>
</dbReference>
<dbReference type="EC" id="3.4.11.1" evidence="8"/>
<gene>
    <name evidence="8 10" type="primary">pepA</name>
    <name evidence="10" type="ORF">GCM10011519_00660</name>
</gene>
<dbReference type="PANTHER" id="PTHR11963">
    <property type="entry name" value="LEUCINE AMINOPEPTIDASE-RELATED"/>
    <property type="match status" value="1"/>
</dbReference>
<keyword evidence="8" id="KW-0464">Manganese</keyword>
<feature type="binding site" evidence="8">
    <location>
        <position position="308"/>
    </location>
    <ligand>
        <name>Mn(2+)</name>
        <dbReference type="ChEBI" id="CHEBI:29035"/>
        <label>2</label>
    </ligand>
</feature>
<keyword evidence="6 8" id="KW-0378">Hydrolase</keyword>
<dbReference type="InterPro" id="IPR000819">
    <property type="entry name" value="Peptidase_M17_C"/>
</dbReference>
<dbReference type="EC" id="3.4.11.10" evidence="8"/>
<comment type="catalytic activity">
    <reaction evidence="2 8">
        <text>Release of an N-terminal amino acid, preferentially leucine, but not glutamic or aspartic acids.</text>
        <dbReference type="EC" id="3.4.11.10"/>
    </reaction>
</comment>
<dbReference type="Gene3D" id="3.40.220.10">
    <property type="entry name" value="Leucine Aminopeptidase, subunit E, domain 1"/>
    <property type="match status" value="1"/>
</dbReference>
<comment type="caution">
    <text evidence="10">The sequence shown here is derived from an EMBL/GenBank/DDBJ whole genome shotgun (WGS) entry which is preliminary data.</text>
</comment>
<evidence type="ECO:0000256" key="2">
    <source>
        <dbReference type="ARBA" id="ARBA00000967"/>
    </source>
</evidence>
<comment type="similarity">
    <text evidence="3 8">Belongs to the peptidase M17 family.</text>
</comment>
<keyword evidence="4 8" id="KW-0031">Aminopeptidase</keyword>
<feature type="binding site" evidence="8">
    <location>
        <position position="387"/>
    </location>
    <ligand>
        <name>Mn(2+)</name>
        <dbReference type="ChEBI" id="CHEBI:29035"/>
        <label>2</label>
    </ligand>
</feature>
<feature type="binding site" evidence="8">
    <location>
        <position position="326"/>
    </location>
    <ligand>
        <name>Mn(2+)</name>
        <dbReference type="ChEBI" id="CHEBI:29035"/>
        <label>2</label>
    </ligand>
</feature>
<accession>A0A917B8H0</accession>
<feature type="binding site" evidence="8">
    <location>
        <position position="385"/>
    </location>
    <ligand>
        <name>Mn(2+)</name>
        <dbReference type="ChEBI" id="CHEBI:29035"/>
        <label>1</label>
    </ligand>
</feature>
<dbReference type="Pfam" id="PF00883">
    <property type="entry name" value="Peptidase_M17"/>
    <property type="match status" value="1"/>
</dbReference>
<dbReference type="Gene3D" id="3.40.630.10">
    <property type="entry name" value="Zn peptidases"/>
    <property type="match status" value="1"/>
</dbReference>
<feature type="active site" evidence="8">
    <location>
        <position position="389"/>
    </location>
</feature>
<keyword evidence="5 8" id="KW-0645">Protease</keyword>
<dbReference type="EMBL" id="BMKQ01000001">
    <property type="protein sequence ID" value="GGF31111.1"/>
    <property type="molecule type" value="Genomic_DNA"/>
</dbReference>
<dbReference type="InterPro" id="IPR008283">
    <property type="entry name" value="Peptidase_M17_N"/>
</dbReference>
<proteinExistence type="inferred from homology"/>
<feature type="active site" evidence="8">
    <location>
        <position position="315"/>
    </location>
</feature>
<dbReference type="Pfam" id="PF02789">
    <property type="entry name" value="Peptidase_M17_N"/>
    <property type="match status" value="1"/>
</dbReference>
<sequence length="542" mass="55425">MGRKLAQPADGVRGTAGPSSAVARVAAVTSYTLRKASPAKTRADAVVIGVHATDGKPVPAGDGGEEVAKAFGRSFGALLARMKVTGGLGEAVRVPTGGAIASPVLVLVGLGEAGATTSETLRRAAGIAVRNLGNASSVGVALPADDVESVRAVADGLRSGSYAVQRVAPAPAKGAKSHRRAAADDGLAEVAVLSDCARQQACRQAFETALVVADLADVARGWVNTPANLLGPVELATQMADLRSEGTKARRAVEVEVVDDDELRRLGCGGILGVASGSARPARLVRLTYRPKDATRHVALVGKGITYDSGGLTIKPGSSMTTMKTDMAGSATAVAATYAVAELGLPVAVTTFAPLAENMVSGSAMRPGDVLSMYDGQTVEVQNTDAEGRLVLADALAMAAELEPDAIVEMSTLTGACVVALGERIAGLFGEDATVNGIERAAAVTGELFWRLPIPESTLDAIRTESTIADLLQHNWVRWGASSWAAGFLAQFVKGREWAHLDIAGPAYNSGAAWGHTPSGATGFGVRTVVEYVAQVADASQG</sequence>
<dbReference type="SUPFAM" id="SSF53187">
    <property type="entry name" value="Zn-dependent exopeptidases"/>
    <property type="match status" value="1"/>
</dbReference>
<evidence type="ECO:0000256" key="4">
    <source>
        <dbReference type="ARBA" id="ARBA00022438"/>
    </source>
</evidence>
<feature type="binding site" evidence="8">
    <location>
        <position position="387"/>
    </location>
    <ligand>
        <name>Mn(2+)</name>
        <dbReference type="ChEBI" id="CHEBI:29035"/>
        <label>1</label>
    </ligand>
</feature>
<evidence type="ECO:0000256" key="6">
    <source>
        <dbReference type="ARBA" id="ARBA00022801"/>
    </source>
</evidence>
<feature type="binding site" evidence="8">
    <location>
        <position position="308"/>
    </location>
    <ligand>
        <name>Mn(2+)</name>
        <dbReference type="ChEBI" id="CHEBI:29035"/>
        <label>1</label>
    </ligand>
</feature>
<dbReference type="PANTHER" id="PTHR11963:SF23">
    <property type="entry name" value="CYTOSOL AMINOPEPTIDASE"/>
    <property type="match status" value="1"/>
</dbReference>
<evidence type="ECO:0000259" key="9">
    <source>
        <dbReference type="PROSITE" id="PS00631"/>
    </source>
</evidence>
<keyword evidence="11" id="KW-1185">Reference proteome</keyword>
<feature type="binding site" evidence="8">
    <location>
        <position position="303"/>
    </location>
    <ligand>
        <name>Mn(2+)</name>
        <dbReference type="ChEBI" id="CHEBI:29035"/>
        <label>2</label>
    </ligand>
</feature>
<comment type="cofactor">
    <cofactor evidence="8">
        <name>Mn(2+)</name>
        <dbReference type="ChEBI" id="CHEBI:29035"/>
    </cofactor>
    <text evidence="8">Binds 2 manganese ions per subunit.</text>
</comment>
<dbReference type="SUPFAM" id="SSF52949">
    <property type="entry name" value="Macro domain-like"/>
    <property type="match status" value="1"/>
</dbReference>
<keyword evidence="8" id="KW-0963">Cytoplasm</keyword>
<organism evidence="10 11">
    <name type="scientific">Marmoricola endophyticus</name>
    <dbReference type="NCBI Taxonomy" id="2040280"/>
    <lineage>
        <taxon>Bacteria</taxon>
        <taxon>Bacillati</taxon>
        <taxon>Actinomycetota</taxon>
        <taxon>Actinomycetes</taxon>
        <taxon>Propionibacteriales</taxon>
        <taxon>Nocardioidaceae</taxon>
        <taxon>Marmoricola</taxon>
    </lineage>
</organism>
<evidence type="ECO:0000313" key="10">
    <source>
        <dbReference type="EMBL" id="GGF31111.1"/>
    </source>
</evidence>
<evidence type="ECO:0000313" key="11">
    <source>
        <dbReference type="Proteomes" id="UP000649179"/>
    </source>
</evidence>
<reference evidence="10" key="2">
    <citation type="submission" date="2020-09" db="EMBL/GenBank/DDBJ databases">
        <authorList>
            <person name="Sun Q."/>
            <person name="Zhou Y."/>
        </authorList>
    </citation>
    <scope>NUCLEOTIDE SEQUENCE</scope>
    <source>
        <strain evidence="10">CGMCC 1.16067</strain>
    </source>
</reference>
<dbReference type="InterPro" id="IPR023042">
    <property type="entry name" value="Peptidase_M17_leu_NH2_pept"/>
</dbReference>
<evidence type="ECO:0000256" key="3">
    <source>
        <dbReference type="ARBA" id="ARBA00009528"/>
    </source>
</evidence>
<dbReference type="GO" id="GO:0005737">
    <property type="term" value="C:cytoplasm"/>
    <property type="evidence" value="ECO:0007669"/>
    <property type="project" value="UniProtKB-SubCell"/>
</dbReference>
<evidence type="ECO:0000256" key="5">
    <source>
        <dbReference type="ARBA" id="ARBA00022670"/>
    </source>
</evidence>
<comment type="catalytic activity">
    <reaction evidence="1 8">
        <text>Release of an N-terminal amino acid, Xaa-|-Yaa-, in which Xaa is preferably Leu, but may be other amino acids including Pro although not Arg or Lys, and Yaa may be Pro. Amino acid amides and methyl esters are also readily hydrolyzed, but rates on arylamides are exceedingly low.</text>
        <dbReference type="EC" id="3.4.11.1"/>
    </reaction>
</comment>
<name>A0A917B8H0_9ACTN</name>
<comment type="subcellular location">
    <subcellularLocation>
        <location evidence="8">Cytoplasm</location>
    </subcellularLocation>
</comment>
<dbReference type="GO" id="GO:0070006">
    <property type="term" value="F:metalloaminopeptidase activity"/>
    <property type="evidence" value="ECO:0007669"/>
    <property type="project" value="InterPro"/>
</dbReference>
<dbReference type="GO" id="GO:0006508">
    <property type="term" value="P:proteolysis"/>
    <property type="evidence" value="ECO:0007669"/>
    <property type="project" value="UniProtKB-KW"/>
</dbReference>
<dbReference type="GO" id="GO:0030145">
    <property type="term" value="F:manganese ion binding"/>
    <property type="evidence" value="ECO:0007669"/>
    <property type="project" value="UniProtKB-UniRule"/>
</dbReference>
<comment type="function">
    <text evidence="7 8">Presumably involved in the processing and regular turnover of intracellular proteins. Catalyzes the removal of unsubstituted N-terminal amino acids from various peptides.</text>
</comment>
<dbReference type="AlphaFoldDB" id="A0A917B8H0"/>
<dbReference type="Proteomes" id="UP000649179">
    <property type="component" value="Unassembled WGS sequence"/>
</dbReference>
<dbReference type="InterPro" id="IPR043472">
    <property type="entry name" value="Macro_dom-like"/>
</dbReference>
<evidence type="ECO:0000256" key="7">
    <source>
        <dbReference type="ARBA" id="ARBA00049972"/>
    </source>
</evidence>
<keyword evidence="8" id="KW-0479">Metal-binding</keyword>
<reference evidence="10" key="1">
    <citation type="journal article" date="2014" name="Int. J. Syst. Evol. Microbiol.">
        <title>Complete genome sequence of Corynebacterium casei LMG S-19264T (=DSM 44701T), isolated from a smear-ripened cheese.</title>
        <authorList>
            <consortium name="US DOE Joint Genome Institute (JGI-PGF)"/>
            <person name="Walter F."/>
            <person name="Albersmeier A."/>
            <person name="Kalinowski J."/>
            <person name="Ruckert C."/>
        </authorList>
    </citation>
    <scope>NUCLEOTIDE SEQUENCE</scope>
    <source>
        <strain evidence="10">CGMCC 1.16067</strain>
    </source>
</reference>
<dbReference type="PRINTS" id="PR00481">
    <property type="entry name" value="LAMNOPPTDASE"/>
</dbReference>
<protein>
    <recommendedName>
        <fullName evidence="8">Probable cytosol aminopeptidase</fullName>
        <ecNumber evidence="8">3.4.11.1</ecNumber>
    </recommendedName>
    <alternativeName>
        <fullName evidence="8">Leucine aminopeptidase</fullName>
        <shortName evidence="8">LAP</shortName>
        <ecNumber evidence="8">3.4.11.10</ecNumber>
    </alternativeName>
    <alternativeName>
        <fullName evidence="8">Leucyl aminopeptidase</fullName>
    </alternativeName>
</protein>
<dbReference type="NCBIfam" id="NF002073">
    <property type="entry name" value="PRK00913.1-2"/>
    <property type="match status" value="1"/>
</dbReference>
<dbReference type="PROSITE" id="PS00631">
    <property type="entry name" value="CYTOSOL_AP"/>
    <property type="match status" value="1"/>
</dbReference>
<feature type="domain" description="Cytosol aminopeptidase" evidence="9">
    <location>
        <begin position="383"/>
        <end position="390"/>
    </location>
</feature>
<evidence type="ECO:0000256" key="8">
    <source>
        <dbReference type="HAMAP-Rule" id="MF_00181"/>
    </source>
</evidence>
<dbReference type="HAMAP" id="MF_00181">
    <property type="entry name" value="Cytosol_peptidase_M17"/>
    <property type="match status" value="1"/>
</dbReference>